<evidence type="ECO:0000313" key="11">
    <source>
        <dbReference type="Proteomes" id="UP000254634"/>
    </source>
</evidence>
<dbReference type="GO" id="GO:0004830">
    <property type="term" value="F:tryptophan-tRNA ligase activity"/>
    <property type="evidence" value="ECO:0007669"/>
    <property type="project" value="UniProtKB-UniRule"/>
</dbReference>
<sequence>MTKPIILTGDRPTGKLHIGHYVGSLCNRVLLQNEGKHELFVFLADQQALTDHAKDPQTIVESIGNVTLDYLAAGLDPEKVTIFIQSQIPELSELSMYYMNLVSLGRLERNPTVKAEISQKGFGESIPTGFLVYPISQAADITAFKANYVPVGNDQKPMIEQTREIVRSFNHTYSTDVLVEPEGIYPENEAAGRLPGLDGNAKMSKSLNNGIYLADDADTLRKKVMSMYTDPNHIRVEDPGQIEGNMVFHYLDVFGRPEEAAEIAEMKEHYQRGGLGDVKTKRYLLEILERELGPIRERRLEFAKDMGEVYRILQEGSERAREVASQTLSEVKSAMGINYFK</sequence>
<evidence type="ECO:0000256" key="6">
    <source>
        <dbReference type="ARBA" id="ARBA00023146"/>
    </source>
</evidence>
<dbReference type="PANTHER" id="PTHR43766">
    <property type="entry name" value="TRYPTOPHAN--TRNA LIGASE, MITOCHONDRIAL"/>
    <property type="match status" value="1"/>
</dbReference>
<dbReference type="FunFam" id="3.40.50.620:FF:000094">
    <property type="entry name" value="Tryptophan--tRNA ligase"/>
    <property type="match status" value="1"/>
</dbReference>
<comment type="subcellular location">
    <subcellularLocation>
        <location evidence="8">Cytoplasm</location>
    </subcellularLocation>
</comment>
<evidence type="ECO:0000256" key="3">
    <source>
        <dbReference type="ARBA" id="ARBA00022741"/>
    </source>
</evidence>
<dbReference type="PROSITE" id="PS00178">
    <property type="entry name" value="AA_TRNA_LIGASE_I"/>
    <property type="match status" value="1"/>
</dbReference>
<dbReference type="PRINTS" id="PR01039">
    <property type="entry name" value="TRNASYNTHTRP"/>
</dbReference>
<name>A0A380KZE0_9STRE</name>
<feature type="binding site" evidence="8">
    <location>
        <position position="194"/>
    </location>
    <ligand>
        <name>ATP</name>
        <dbReference type="ChEBI" id="CHEBI:30616"/>
    </ligand>
</feature>
<feature type="binding site" evidence="8">
    <location>
        <position position="140"/>
    </location>
    <ligand>
        <name>L-tryptophan</name>
        <dbReference type="ChEBI" id="CHEBI:57912"/>
    </ligand>
</feature>
<dbReference type="InterPro" id="IPR002306">
    <property type="entry name" value="Trp-tRNA-ligase"/>
</dbReference>
<evidence type="ECO:0000256" key="4">
    <source>
        <dbReference type="ARBA" id="ARBA00022840"/>
    </source>
</evidence>
<accession>A0A380KZE0</accession>
<dbReference type="CDD" id="cd00806">
    <property type="entry name" value="TrpRS_core"/>
    <property type="match status" value="1"/>
</dbReference>
<keyword evidence="4 8" id="KW-0067">ATP-binding</keyword>
<dbReference type="SUPFAM" id="SSF52374">
    <property type="entry name" value="Nucleotidylyl transferase"/>
    <property type="match status" value="1"/>
</dbReference>
<dbReference type="GO" id="GO:0005829">
    <property type="term" value="C:cytosol"/>
    <property type="evidence" value="ECO:0007669"/>
    <property type="project" value="TreeGrafter"/>
</dbReference>
<dbReference type="InterPro" id="IPR024109">
    <property type="entry name" value="Trp-tRNA-ligase_bac-type"/>
</dbReference>
<comment type="similarity">
    <text evidence="1 8 9">Belongs to the class-I aminoacyl-tRNA synthetase family.</text>
</comment>
<dbReference type="EC" id="6.1.1.2" evidence="8"/>
<evidence type="ECO:0000256" key="9">
    <source>
        <dbReference type="RuleBase" id="RU363036"/>
    </source>
</evidence>
<comment type="subunit">
    <text evidence="8">Homodimer.</text>
</comment>
<keyword evidence="5 8" id="KW-0648">Protein biosynthesis</keyword>
<dbReference type="STRING" id="1123307.GCA_000380065_00379"/>
<keyword evidence="8" id="KW-0963">Cytoplasm</keyword>
<dbReference type="GO" id="GO:0006436">
    <property type="term" value="P:tryptophanyl-tRNA aminoacylation"/>
    <property type="evidence" value="ECO:0007669"/>
    <property type="project" value="UniProtKB-UniRule"/>
</dbReference>
<keyword evidence="6 8" id="KW-0030">Aminoacyl-tRNA synthetase</keyword>
<dbReference type="Gene3D" id="1.10.240.10">
    <property type="entry name" value="Tyrosyl-Transfer RNA Synthetase"/>
    <property type="match status" value="1"/>
</dbReference>
<feature type="short sequence motif" description="'HIGH' region" evidence="8">
    <location>
        <begin position="12"/>
        <end position="20"/>
    </location>
</feature>
<feature type="binding site" evidence="8">
    <location>
        <begin position="152"/>
        <end position="154"/>
    </location>
    <ligand>
        <name>ATP</name>
        <dbReference type="ChEBI" id="CHEBI:30616"/>
    </ligand>
</feature>
<evidence type="ECO:0000313" key="10">
    <source>
        <dbReference type="EMBL" id="SUN76306.1"/>
    </source>
</evidence>
<keyword evidence="2 8" id="KW-0436">Ligase</keyword>
<proteinExistence type="inferred from homology"/>
<evidence type="ECO:0000256" key="1">
    <source>
        <dbReference type="ARBA" id="ARBA00005594"/>
    </source>
</evidence>
<feature type="binding site" evidence="8">
    <location>
        <begin position="11"/>
        <end position="13"/>
    </location>
    <ligand>
        <name>ATP</name>
        <dbReference type="ChEBI" id="CHEBI:30616"/>
    </ligand>
</feature>
<dbReference type="AlphaFoldDB" id="A0A380KZE0"/>
<reference evidence="10" key="1">
    <citation type="submission" date="2018-06" db="EMBL/GenBank/DDBJ databases">
        <authorList>
            <consortium name="Pathogen Informatics"/>
            <person name="Doyle S."/>
        </authorList>
    </citation>
    <scope>NUCLEOTIDE SEQUENCE [LARGE SCALE GENOMIC DNA]</scope>
    <source>
        <strain evidence="10">NCTC13765</strain>
    </source>
</reference>
<dbReference type="InterPro" id="IPR014729">
    <property type="entry name" value="Rossmann-like_a/b/a_fold"/>
</dbReference>
<dbReference type="HAMAP" id="MF_00140_B">
    <property type="entry name" value="Trp_tRNA_synth_B"/>
    <property type="match status" value="1"/>
</dbReference>
<dbReference type="NCBIfam" id="TIGR00233">
    <property type="entry name" value="trpS"/>
    <property type="match status" value="1"/>
</dbReference>
<evidence type="ECO:0000256" key="2">
    <source>
        <dbReference type="ARBA" id="ARBA00022598"/>
    </source>
</evidence>
<dbReference type="EMBL" id="UHFR01000005">
    <property type="protein sequence ID" value="SUN76306.1"/>
    <property type="molecule type" value="Genomic_DNA"/>
</dbReference>
<dbReference type="InterPro" id="IPR002305">
    <property type="entry name" value="aa-tRNA-synth_Ic"/>
</dbReference>
<evidence type="ECO:0000256" key="8">
    <source>
        <dbReference type="HAMAP-Rule" id="MF_00140"/>
    </source>
</evidence>
<evidence type="ECO:0000256" key="5">
    <source>
        <dbReference type="ARBA" id="ARBA00022917"/>
    </source>
</evidence>
<protein>
    <recommendedName>
        <fullName evidence="8">Tryptophan--tRNA ligase</fullName>
        <ecNumber evidence="8">6.1.1.2</ecNumber>
    </recommendedName>
    <alternativeName>
        <fullName evidence="8">Tryptophanyl-tRNA synthetase</fullName>
        <shortName evidence="8">TrpRS</shortName>
    </alternativeName>
</protein>
<keyword evidence="11" id="KW-1185">Reference proteome</keyword>
<comment type="catalytic activity">
    <reaction evidence="7 8">
        <text>tRNA(Trp) + L-tryptophan + ATP = L-tryptophyl-tRNA(Trp) + AMP + diphosphate + H(+)</text>
        <dbReference type="Rhea" id="RHEA:24080"/>
        <dbReference type="Rhea" id="RHEA-COMP:9671"/>
        <dbReference type="Rhea" id="RHEA-COMP:9705"/>
        <dbReference type="ChEBI" id="CHEBI:15378"/>
        <dbReference type="ChEBI" id="CHEBI:30616"/>
        <dbReference type="ChEBI" id="CHEBI:33019"/>
        <dbReference type="ChEBI" id="CHEBI:57912"/>
        <dbReference type="ChEBI" id="CHEBI:78442"/>
        <dbReference type="ChEBI" id="CHEBI:78535"/>
        <dbReference type="ChEBI" id="CHEBI:456215"/>
        <dbReference type="EC" id="6.1.1.2"/>
    </reaction>
</comment>
<gene>
    <name evidence="10" type="primary">trpS2</name>
    <name evidence="8" type="synonym">trpS</name>
    <name evidence="10" type="ORF">NCTC13765_00794</name>
</gene>
<dbReference type="Pfam" id="PF00579">
    <property type="entry name" value="tRNA-synt_1b"/>
    <property type="match status" value="1"/>
</dbReference>
<feature type="binding site" evidence="8">
    <location>
        <begin position="19"/>
        <end position="20"/>
    </location>
    <ligand>
        <name>ATP</name>
        <dbReference type="ChEBI" id="CHEBI:30616"/>
    </ligand>
</feature>
<dbReference type="Gene3D" id="3.40.50.620">
    <property type="entry name" value="HUPs"/>
    <property type="match status" value="1"/>
</dbReference>
<evidence type="ECO:0000256" key="7">
    <source>
        <dbReference type="ARBA" id="ARBA00049929"/>
    </source>
</evidence>
<dbReference type="OrthoDB" id="9801042at2"/>
<keyword evidence="3 8" id="KW-0547">Nucleotide-binding</keyword>
<dbReference type="RefSeq" id="WP_018371066.1">
    <property type="nucleotide sequence ID" value="NZ_UHFR01000005.1"/>
</dbReference>
<feature type="short sequence motif" description="'KMSKS' region" evidence="8">
    <location>
        <begin position="202"/>
        <end position="206"/>
    </location>
</feature>
<organism evidence="10 11">
    <name type="scientific">Streptococcus massiliensis</name>
    <dbReference type="NCBI Taxonomy" id="313439"/>
    <lineage>
        <taxon>Bacteria</taxon>
        <taxon>Bacillati</taxon>
        <taxon>Bacillota</taxon>
        <taxon>Bacilli</taxon>
        <taxon>Lactobacillales</taxon>
        <taxon>Streptococcaceae</taxon>
        <taxon>Streptococcus</taxon>
    </lineage>
</organism>
<dbReference type="InterPro" id="IPR050203">
    <property type="entry name" value="Trp-tRNA_synthetase"/>
</dbReference>
<dbReference type="GO" id="GO:0005524">
    <property type="term" value="F:ATP binding"/>
    <property type="evidence" value="ECO:0007669"/>
    <property type="project" value="UniProtKB-UniRule"/>
</dbReference>
<feature type="binding site" evidence="8">
    <location>
        <begin position="202"/>
        <end position="206"/>
    </location>
    <ligand>
        <name>ATP</name>
        <dbReference type="ChEBI" id="CHEBI:30616"/>
    </ligand>
</feature>
<dbReference type="PANTHER" id="PTHR43766:SF1">
    <property type="entry name" value="TRYPTOPHAN--TRNA LIGASE, MITOCHONDRIAL"/>
    <property type="match status" value="1"/>
</dbReference>
<dbReference type="InterPro" id="IPR001412">
    <property type="entry name" value="aa-tRNA-synth_I_CS"/>
</dbReference>
<comment type="function">
    <text evidence="8">Catalyzes the attachment of tryptophan to tRNA(Trp).</text>
</comment>
<dbReference type="Proteomes" id="UP000254634">
    <property type="component" value="Unassembled WGS sequence"/>
</dbReference>
<dbReference type="FunFam" id="1.10.240.10:FF:000005">
    <property type="entry name" value="Tryptophan--tRNA ligase"/>
    <property type="match status" value="1"/>
</dbReference>